<dbReference type="EMBL" id="JACSDY010000018">
    <property type="protein sequence ID" value="KAF7400049.1"/>
    <property type="molecule type" value="Genomic_DNA"/>
</dbReference>
<gene>
    <name evidence="3" type="ORF">H0235_015786</name>
</gene>
<dbReference type="Proteomes" id="UP000600918">
    <property type="component" value="Unassembled WGS sequence"/>
</dbReference>
<name>A0A834K810_VESPE</name>
<comment type="caution">
    <text evidence="3">The sequence shown here is derived from an EMBL/GenBank/DDBJ whole genome shotgun (WGS) entry which is preliminary data.</text>
</comment>
<feature type="compositionally biased region" description="Low complexity" evidence="1">
    <location>
        <begin position="13"/>
        <end position="23"/>
    </location>
</feature>
<dbReference type="AlphaFoldDB" id="A0A834K810"/>
<organism evidence="3 4">
    <name type="scientific">Vespula pensylvanica</name>
    <name type="common">Western yellow jacket</name>
    <name type="synonym">Wasp</name>
    <dbReference type="NCBI Taxonomy" id="30213"/>
    <lineage>
        <taxon>Eukaryota</taxon>
        <taxon>Metazoa</taxon>
        <taxon>Ecdysozoa</taxon>
        <taxon>Arthropoda</taxon>
        <taxon>Hexapoda</taxon>
        <taxon>Insecta</taxon>
        <taxon>Pterygota</taxon>
        <taxon>Neoptera</taxon>
        <taxon>Endopterygota</taxon>
        <taxon>Hymenoptera</taxon>
        <taxon>Apocrita</taxon>
        <taxon>Aculeata</taxon>
        <taxon>Vespoidea</taxon>
        <taxon>Vespidae</taxon>
        <taxon>Vespinae</taxon>
        <taxon>Vespula</taxon>
    </lineage>
</organism>
<accession>A0A834K810</accession>
<evidence type="ECO:0000256" key="1">
    <source>
        <dbReference type="SAM" id="MobiDB-lite"/>
    </source>
</evidence>
<feature type="compositionally biased region" description="Basic and acidic residues" evidence="1">
    <location>
        <begin position="1"/>
        <end position="10"/>
    </location>
</feature>
<feature type="transmembrane region" description="Helical" evidence="2">
    <location>
        <begin position="27"/>
        <end position="55"/>
    </location>
</feature>
<keyword evidence="2" id="KW-0812">Transmembrane</keyword>
<keyword evidence="2" id="KW-1133">Transmembrane helix</keyword>
<proteinExistence type="predicted"/>
<protein>
    <submittedName>
        <fullName evidence="3">Uncharacterized protein</fullName>
    </submittedName>
</protein>
<feature type="region of interest" description="Disordered" evidence="1">
    <location>
        <begin position="1"/>
        <end position="23"/>
    </location>
</feature>
<keyword evidence="2" id="KW-0472">Membrane</keyword>
<keyword evidence="4" id="KW-1185">Reference proteome</keyword>
<evidence type="ECO:0000313" key="4">
    <source>
        <dbReference type="Proteomes" id="UP000600918"/>
    </source>
</evidence>
<sequence>MHEQDIRYCDSHSSSNNSSSSSNSSSVVMVVVAVAVIVAVVMAVVIVIVIVVVVVRISFGLSTNENNTLHAKGFEDEIPVSVNFKFSLGTFSQLNMRGLNKKVRDTLAVRR</sequence>
<evidence type="ECO:0000256" key="2">
    <source>
        <dbReference type="SAM" id="Phobius"/>
    </source>
</evidence>
<evidence type="ECO:0000313" key="3">
    <source>
        <dbReference type="EMBL" id="KAF7400049.1"/>
    </source>
</evidence>
<reference evidence="3" key="1">
    <citation type="journal article" date="2020" name="G3 (Bethesda)">
        <title>High-Quality Assemblies for Three Invasive Social Wasps from the &lt;i&gt;Vespula&lt;/i&gt; Genus.</title>
        <authorList>
            <person name="Harrop T.W.R."/>
            <person name="Guhlin J."/>
            <person name="McLaughlin G.M."/>
            <person name="Permina E."/>
            <person name="Stockwell P."/>
            <person name="Gilligan J."/>
            <person name="Le Lec M.F."/>
            <person name="Gruber M.A.M."/>
            <person name="Quinn O."/>
            <person name="Lovegrove M."/>
            <person name="Duncan E.J."/>
            <person name="Remnant E.J."/>
            <person name="Van Eeckhoven J."/>
            <person name="Graham B."/>
            <person name="Knapp R.A."/>
            <person name="Langford K.W."/>
            <person name="Kronenberg Z."/>
            <person name="Press M.O."/>
            <person name="Eacker S.M."/>
            <person name="Wilson-Rankin E.E."/>
            <person name="Purcell J."/>
            <person name="Lester P.J."/>
            <person name="Dearden P.K."/>
        </authorList>
    </citation>
    <scope>NUCLEOTIDE SEQUENCE</scope>
    <source>
        <strain evidence="3">Volc-1</strain>
    </source>
</reference>